<accession>A0A1H2J471</accession>
<evidence type="ECO:0008006" key="3">
    <source>
        <dbReference type="Google" id="ProtNLM"/>
    </source>
</evidence>
<dbReference type="Proteomes" id="UP000199608">
    <property type="component" value="Unassembled WGS sequence"/>
</dbReference>
<dbReference type="CDD" id="cd16329">
    <property type="entry name" value="LolA_like"/>
    <property type="match status" value="1"/>
</dbReference>
<name>A0A1H2J471_9BACT</name>
<evidence type="ECO:0000313" key="1">
    <source>
        <dbReference type="EMBL" id="SDU51253.1"/>
    </source>
</evidence>
<sequence>MKKGFIFLGCFIVTLGFISFANAGMREPMEGAGWHYPWKDTYSEWKPGNMKYDEELFNQDVIEAYGWEAEDVDKIKDMIPPSMYIILKNPDVWGPRRINVTAYRENKGYLWDRFVKATKEYKDTAKIDKGWLINYTAGVPFPEPKDGIEALWNFKQHFREDDRILSAVTIITNRGGQVRYQTSDGNLMYFDGRLEKSPKPLYKSPNNERRIDAYANAHPYEMRGTLSVITQYDDPEMDDSFWLYLPALRRVRRLSAAQRTDRLPGGQDLMWENFDVFNGNPSKYNCKLMGKKEMLFVHNGDPKGSWIHGKHLSGPNDYYQKVQVYINELTPKDPDFPFSKVILYTDSKTWVPYYGEWYDKEGKLYLFSQFQYAPNKNGIFVAVVMNHVDMQKIHSTGYAVTDPKFNTGLTPDYFKVDSLKMAYPSR</sequence>
<evidence type="ECO:0000313" key="2">
    <source>
        <dbReference type="Proteomes" id="UP000199608"/>
    </source>
</evidence>
<protein>
    <recommendedName>
        <fullName evidence="3">DUF1329 domain-containing protein</fullName>
    </recommendedName>
</protein>
<gene>
    <name evidence="1" type="ORF">SAMN04487931_110166</name>
</gene>
<dbReference type="AlphaFoldDB" id="A0A1H2J471"/>
<dbReference type="RefSeq" id="WP_175530386.1">
    <property type="nucleotide sequence ID" value="NZ_FNLL01000010.1"/>
</dbReference>
<keyword evidence="2" id="KW-1185">Reference proteome</keyword>
<dbReference type="Gene3D" id="2.50.20.10">
    <property type="entry name" value="Lipoprotein localisation LolA/LolB/LppX"/>
    <property type="match status" value="1"/>
</dbReference>
<dbReference type="Pfam" id="PF07044">
    <property type="entry name" value="DUF1329"/>
    <property type="match status" value="1"/>
</dbReference>
<dbReference type="InterPro" id="IPR010752">
    <property type="entry name" value="DUF1329"/>
</dbReference>
<organism evidence="1 2">
    <name type="scientific">Desulfobacula phenolica</name>
    <dbReference type="NCBI Taxonomy" id="90732"/>
    <lineage>
        <taxon>Bacteria</taxon>
        <taxon>Pseudomonadati</taxon>
        <taxon>Thermodesulfobacteriota</taxon>
        <taxon>Desulfobacteria</taxon>
        <taxon>Desulfobacterales</taxon>
        <taxon>Desulfobacteraceae</taxon>
        <taxon>Desulfobacula</taxon>
    </lineage>
</organism>
<proteinExistence type="predicted"/>
<reference evidence="2" key="1">
    <citation type="submission" date="2016-10" db="EMBL/GenBank/DDBJ databases">
        <authorList>
            <person name="Varghese N."/>
            <person name="Submissions S."/>
        </authorList>
    </citation>
    <scope>NUCLEOTIDE SEQUENCE [LARGE SCALE GENOMIC DNA]</scope>
    <source>
        <strain evidence="2">DSM 3384</strain>
    </source>
</reference>
<dbReference type="EMBL" id="FNLL01000010">
    <property type="protein sequence ID" value="SDU51253.1"/>
    <property type="molecule type" value="Genomic_DNA"/>
</dbReference>